<dbReference type="InterPro" id="IPR041872">
    <property type="entry name" value="Anticodon_Met"/>
</dbReference>
<feature type="short sequence motif" description="'KMSKS' region" evidence="9">
    <location>
        <begin position="344"/>
        <end position="348"/>
    </location>
</feature>
<feature type="binding site" evidence="9">
    <location>
        <position position="146"/>
    </location>
    <ligand>
        <name>Zn(2+)</name>
        <dbReference type="ChEBI" id="CHEBI:29105"/>
    </ligand>
</feature>
<feature type="binding site" evidence="9">
    <location>
        <position position="143"/>
    </location>
    <ligand>
        <name>Zn(2+)</name>
        <dbReference type="ChEBI" id="CHEBI:29105"/>
    </ligand>
</feature>
<evidence type="ECO:0000259" key="11">
    <source>
        <dbReference type="Pfam" id="PF19303"/>
    </source>
</evidence>
<keyword evidence="13" id="KW-1185">Reference proteome</keyword>
<feature type="domain" description="Methionyl-tRNA synthetase anticodon-binding" evidence="11">
    <location>
        <begin position="419"/>
        <end position="572"/>
    </location>
</feature>
<feature type="binding site" evidence="9">
    <location>
        <position position="347"/>
    </location>
    <ligand>
        <name>ATP</name>
        <dbReference type="ChEBI" id="CHEBI:30616"/>
    </ligand>
</feature>
<dbReference type="InterPro" id="IPR009080">
    <property type="entry name" value="tRNAsynth_Ia_anticodon-bd"/>
</dbReference>
<evidence type="ECO:0000256" key="5">
    <source>
        <dbReference type="ARBA" id="ARBA00022840"/>
    </source>
</evidence>
<comment type="function">
    <text evidence="1 9">Is required not only for elongation of protein synthesis but also for the initiation of all mRNA translation through initiator tRNA(fMet) aminoacylation.</text>
</comment>
<dbReference type="InterPro" id="IPR029038">
    <property type="entry name" value="MetRS_Zn"/>
</dbReference>
<comment type="subunit">
    <text evidence="9">Monomer.</text>
</comment>
<name>A0ABT0X7R3_9ACTN</name>
<evidence type="ECO:0000256" key="6">
    <source>
        <dbReference type="ARBA" id="ARBA00022917"/>
    </source>
</evidence>
<accession>A0ABT0X7R3</accession>
<keyword evidence="9" id="KW-0963">Cytoplasm</keyword>
<dbReference type="NCBIfam" id="TIGR00398">
    <property type="entry name" value="metG"/>
    <property type="match status" value="1"/>
</dbReference>
<dbReference type="InterPro" id="IPR014729">
    <property type="entry name" value="Rossmann-like_a/b/a_fold"/>
</dbReference>
<dbReference type="Gene3D" id="3.40.50.620">
    <property type="entry name" value="HUPs"/>
    <property type="match status" value="1"/>
</dbReference>
<dbReference type="InterPro" id="IPR033911">
    <property type="entry name" value="MetRS_core"/>
</dbReference>
<dbReference type="SUPFAM" id="SSF47323">
    <property type="entry name" value="Anticodon-binding domain of a subclass of class I aminoacyl-tRNA synthetases"/>
    <property type="match status" value="1"/>
</dbReference>
<organism evidence="12 13">
    <name type="scientific">Streptomyces meridianus</name>
    <dbReference type="NCBI Taxonomy" id="2938945"/>
    <lineage>
        <taxon>Bacteria</taxon>
        <taxon>Bacillati</taxon>
        <taxon>Actinomycetota</taxon>
        <taxon>Actinomycetes</taxon>
        <taxon>Kitasatosporales</taxon>
        <taxon>Streptomycetaceae</taxon>
        <taxon>Streptomyces</taxon>
    </lineage>
</organism>
<dbReference type="Pfam" id="PF19303">
    <property type="entry name" value="Anticodon_3"/>
    <property type="match status" value="1"/>
</dbReference>
<evidence type="ECO:0000256" key="2">
    <source>
        <dbReference type="ARBA" id="ARBA00008258"/>
    </source>
</evidence>
<sequence length="577" mass="64875">MARHLITSALPYINGIKHLGNMVGSMLPADVYARYLRQRGNDVLYICATDEHGTPAELAAKEAGLPVAEFCAQQHDAQKAIYDGFALDFDHFGRSSSPQNVEITQTIARELKANGFIEERAIRQVFSITDDRFLPDRYIVGTCPHCGYDKARGDQCENCTRVLDPTDLIDARSAISGSSDLEIRDTKHLFLLQSKLADEVDAWVAEHGKDWPTLASSIARKWLTEGLQDRSITRDLDWGVPVPADTWPDLAAEGKVFYVWFDAPIEYIAATKEWADAAPDGETRDWKSWWYDADTTVRYTEFMAKDNVPFHTVMFPATLLGTRDRWKKVDYVKAFNWLNYYGGKFSTSQKRGIFTDAALELLPSDYWRYFLMANAPESDDTSFSWELFSSVVNKDLADTLGNFVNRVLSFSRKRFGDEVPAGADAGEAEHRLGEQIAELLTEYESHMEALQFRKAAHALRTLWSAGNSYLEEKAPWLEIKTDQDAAALTLRTAMNLIHLYSVVSEPFIPSSAKAMRSAFQLESDNARWVTAEEARALRSVPAGTPFAVPPVLFAKITEEELASYRERFGGEEAADTA</sequence>
<keyword evidence="4 9" id="KW-0547">Nucleotide-binding</keyword>
<comment type="caution">
    <text evidence="12">The sequence shown here is derived from an EMBL/GenBank/DDBJ whole genome shotgun (WGS) entry which is preliminary data.</text>
</comment>
<keyword evidence="5 9" id="KW-0067">ATP-binding</keyword>
<comment type="cofactor">
    <cofactor evidence="9">
        <name>Zn(2+)</name>
        <dbReference type="ChEBI" id="CHEBI:29105"/>
    </cofactor>
    <text evidence="9">Binds 1 zinc ion per subunit.</text>
</comment>
<dbReference type="PANTHER" id="PTHR45765:SF1">
    <property type="entry name" value="METHIONINE--TRNA LIGASE, CYTOPLASMIC"/>
    <property type="match status" value="1"/>
</dbReference>
<dbReference type="RefSeq" id="WP_251413671.1">
    <property type="nucleotide sequence ID" value="NZ_JAMQGM010000024.1"/>
</dbReference>
<feature type="binding site" evidence="9">
    <location>
        <position position="156"/>
    </location>
    <ligand>
        <name>Zn(2+)</name>
        <dbReference type="ChEBI" id="CHEBI:29105"/>
    </ligand>
</feature>
<evidence type="ECO:0000259" key="10">
    <source>
        <dbReference type="Pfam" id="PF09334"/>
    </source>
</evidence>
<evidence type="ECO:0000256" key="8">
    <source>
        <dbReference type="ARBA" id="ARBA00047364"/>
    </source>
</evidence>
<dbReference type="PRINTS" id="PR01041">
    <property type="entry name" value="TRNASYNTHMET"/>
</dbReference>
<dbReference type="PANTHER" id="PTHR45765">
    <property type="entry name" value="METHIONINE--TRNA LIGASE"/>
    <property type="match status" value="1"/>
</dbReference>
<dbReference type="EMBL" id="JAMQGM010000024">
    <property type="protein sequence ID" value="MCM2577983.1"/>
    <property type="molecule type" value="Genomic_DNA"/>
</dbReference>
<reference evidence="12" key="1">
    <citation type="journal article" date="2023" name="Int. J. Syst. Evol. Microbiol.">
        <title>Streptomyces meridianus sp. nov. isolated from brackish water of the Tagus estuary in Alcochete, Portugal.</title>
        <authorList>
            <person name="Santos J.D.N."/>
            <person name="Klimek D."/>
            <person name="Calusinska M."/>
            <person name="Lobo Da Cunha A."/>
            <person name="Catita J."/>
            <person name="Goncalves H."/>
            <person name="Gonzalez I."/>
            <person name="Reyes F."/>
            <person name="Lage O.M."/>
        </authorList>
    </citation>
    <scope>NUCLEOTIDE SEQUENCE</scope>
    <source>
        <strain evidence="12">MTZ3.1</strain>
    </source>
</reference>
<keyword evidence="7 9" id="KW-0030">Aminoacyl-tRNA synthetase</keyword>
<dbReference type="HAMAP" id="MF_00098">
    <property type="entry name" value="Met_tRNA_synth_type1"/>
    <property type="match status" value="1"/>
</dbReference>
<dbReference type="SUPFAM" id="SSF57770">
    <property type="entry name" value="Methionyl-tRNA synthetase (MetRS), Zn-domain"/>
    <property type="match status" value="1"/>
</dbReference>
<comment type="catalytic activity">
    <reaction evidence="8 9">
        <text>tRNA(Met) + L-methionine + ATP = L-methionyl-tRNA(Met) + AMP + diphosphate</text>
        <dbReference type="Rhea" id="RHEA:13481"/>
        <dbReference type="Rhea" id="RHEA-COMP:9667"/>
        <dbReference type="Rhea" id="RHEA-COMP:9698"/>
        <dbReference type="ChEBI" id="CHEBI:30616"/>
        <dbReference type="ChEBI" id="CHEBI:33019"/>
        <dbReference type="ChEBI" id="CHEBI:57844"/>
        <dbReference type="ChEBI" id="CHEBI:78442"/>
        <dbReference type="ChEBI" id="CHEBI:78530"/>
        <dbReference type="ChEBI" id="CHEBI:456215"/>
        <dbReference type="EC" id="6.1.1.10"/>
    </reaction>
</comment>
<evidence type="ECO:0000313" key="12">
    <source>
        <dbReference type="EMBL" id="MCM2577983.1"/>
    </source>
</evidence>
<keyword evidence="3 9" id="KW-0436">Ligase</keyword>
<comment type="similarity">
    <text evidence="2 9">Belongs to the class-I aminoacyl-tRNA synthetase family. MetG type 1 subfamily.</text>
</comment>
<feature type="binding site" evidence="9">
    <location>
        <position position="159"/>
    </location>
    <ligand>
        <name>Zn(2+)</name>
        <dbReference type="ChEBI" id="CHEBI:29105"/>
    </ligand>
</feature>
<dbReference type="EC" id="6.1.1.10" evidence="9"/>
<keyword evidence="9" id="KW-0862">Zinc</keyword>
<dbReference type="GO" id="GO:0004825">
    <property type="term" value="F:methionine-tRNA ligase activity"/>
    <property type="evidence" value="ECO:0007669"/>
    <property type="project" value="UniProtKB-EC"/>
</dbReference>
<dbReference type="InterPro" id="IPR023458">
    <property type="entry name" value="Met-tRNA_ligase_1"/>
</dbReference>
<dbReference type="Proteomes" id="UP001167160">
    <property type="component" value="Unassembled WGS sequence"/>
</dbReference>
<dbReference type="SUPFAM" id="SSF52374">
    <property type="entry name" value="Nucleotidylyl transferase"/>
    <property type="match status" value="1"/>
</dbReference>
<proteinExistence type="inferred from homology"/>
<dbReference type="Gene3D" id="2.20.28.20">
    <property type="entry name" value="Methionyl-tRNA synthetase, Zn-domain"/>
    <property type="match status" value="1"/>
</dbReference>
<evidence type="ECO:0000256" key="3">
    <source>
        <dbReference type="ARBA" id="ARBA00022598"/>
    </source>
</evidence>
<dbReference type="Pfam" id="PF09334">
    <property type="entry name" value="tRNA-synt_1g"/>
    <property type="match status" value="1"/>
</dbReference>
<evidence type="ECO:0000256" key="7">
    <source>
        <dbReference type="ARBA" id="ARBA00023146"/>
    </source>
</evidence>
<evidence type="ECO:0000256" key="4">
    <source>
        <dbReference type="ARBA" id="ARBA00022741"/>
    </source>
</evidence>
<protein>
    <recommendedName>
        <fullName evidence="9">Methionine--tRNA ligase</fullName>
        <ecNumber evidence="9">6.1.1.10</ecNumber>
    </recommendedName>
    <alternativeName>
        <fullName evidence="9">Methionyl-tRNA synthetase</fullName>
        <shortName evidence="9">MetRS</shortName>
    </alternativeName>
</protein>
<dbReference type="InterPro" id="IPR015413">
    <property type="entry name" value="Methionyl/Leucyl_tRNA_Synth"/>
</dbReference>
<keyword evidence="6 9" id="KW-0648">Protein biosynthesis</keyword>
<feature type="domain" description="Methionyl/Leucyl tRNA synthetase" evidence="10">
    <location>
        <begin position="4"/>
        <end position="408"/>
    </location>
</feature>
<evidence type="ECO:0000313" key="13">
    <source>
        <dbReference type="Proteomes" id="UP001167160"/>
    </source>
</evidence>
<keyword evidence="9" id="KW-0479">Metal-binding</keyword>
<comment type="subcellular location">
    <subcellularLocation>
        <location evidence="9">Cytoplasm</location>
    </subcellularLocation>
</comment>
<dbReference type="CDD" id="cd00814">
    <property type="entry name" value="MetRS_core"/>
    <property type="match status" value="1"/>
</dbReference>
<feature type="short sequence motif" description="'HIGH' region" evidence="9">
    <location>
        <begin position="11"/>
        <end position="21"/>
    </location>
</feature>
<dbReference type="Gene3D" id="1.10.730.10">
    <property type="entry name" value="Isoleucyl-tRNA Synthetase, Domain 1"/>
    <property type="match status" value="1"/>
</dbReference>
<dbReference type="InterPro" id="IPR014758">
    <property type="entry name" value="Met-tRNA_synth"/>
</dbReference>
<dbReference type="CDD" id="cd07957">
    <property type="entry name" value="Anticodon_Ia_Met"/>
    <property type="match status" value="1"/>
</dbReference>
<gene>
    <name evidence="9 12" type="primary">metG</name>
    <name evidence="12" type="ORF">M1E25_11535</name>
</gene>
<evidence type="ECO:0000256" key="9">
    <source>
        <dbReference type="HAMAP-Rule" id="MF_00098"/>
    </source>
</evidence>
<evidence type="ECO:0000256" key="1">
    <source>
        <dbReference type="ARBA" id="ARBA00003314"/>
    </source>
</evidence>